<dbReference type="Proteomes" id="UP001059934">
    <property type="component" value="Chromosome"/>
</dbReference>
<evidence type="ECO:0000313" key="2">
    <source>
        <dbReference type="Proteomes" id="UP001059934"/>
    </source>
</evidence>
<sequence length="432" mass="48788">MAIQLSVFVVLLGISLSSFARMSAPINYHPAFKLLSHAQLAAIEPVFEYRVPLSNLADSPLVEQLHFDEVEPVEKVVLADTASFDLSLLMVNEDRSLDSSEIDILSPSPVIKINDQNYTLFIIQSISDKSQNVRYVTAKVADHKGYARFVIDNRSSELAAVLVIDGNRYRILTRAANSAQQLIYRIPALTPEELDFPRPLMVSKETHSSVYRLEEELLKTELLLKMAPSYYHQTSRELVQYMIVEHGKIAVINTSKLKVGHISDEIREVLSRIELLTGAEINDDFVITKLTRNKKGQVTGIVFQQMVEGALFDEKSTIHIHRDGHVSNLTLRFINTKHSDFQSPAYDLEQVLKIAEKMLLTQDLDSLPVYNEEPFTPYKMWVTHHRNHKLLPLWFVVVSNPGSSDQAYIALVDGFSGDGVIAMKYGPRPAEL</sequence>
<name>A0ABY5TLV9_9GAMM</name>
<keyword evidence="2" id="KW-1185">Reference proteome</keyword>
<accession>A0ABY5TLV9</accession>
<proteinExistence type="predicted"/>
<gene>
    <name evidence="1" type="ORF">NYF23_12180</name>
</gene>
<organism evidence="1 2">
    <name type="scientific">SAR92 clade bacterium H455</name>
    <dbReference type="NCBI Taxonomy" id="2974818"/>
    <lineage>
        <taxon>Bacteria</taxon>
        <taxon>Pseudomonadati</taxon>
        <taxon>Pseudomonadota</taxon>
        <taxon>Gammaproteobacteria</taxon>
        <taxon>Cellvibrionales</taxon>
        <taxon>Porticoccaceae</taxon>
        <taxon>SAR92 clade</taxon>
    </lineage>
</organism>
<dbReference type="EMBL" id="CP103416">
    <property type="protein sequence ID" value="UVW34757.1"/>
    <property type="molecule type" value="Genomic_DNA"/>
</dbReference>
<reference evidence="1" key="1">
    <citation type="submission" date="2022-08" db="EMBL/GenBank/DDBJ databases">
        <title>Catabolic pathway analysis in culturable SAR92 clade bacteria reveals their overlooked roles in DMSP degradation in coastal seas.</title>
        <authorList>
            <person name="He X."/>
            <person name="Zhang X."/>
            <person name="Zhang Y."/>
        </authorList>
    </citation>
    <scope>NUCLEOTIDE SEQUENCE</scope>
    <source>
        <strain evidence="1">H455</strain>
    </source>
</reference>
<evidence type="ECO:0000313" key="1">
    <source>
        <dbReference type="EMBL" id="UVW34757.1"/>
    </source>
</evidence>
<protein>
    <submittedName>
        <fullName evidence="1">Uncharacterized protein</fullName>
    </submittedName>
</protein>